<evidence type="ECO:0000313" key="3">
    <source>
        <dbReference type="Proteomes" id="UP000050360"/>
    </source>
</evidence>
<dbReference type="Gene3D" id="2.160.20.10">
    <property type="entry name" value="Single-stranded right-handed beta-helix, Pectin lyase-like"/>
    <property type="match status" value="1"/>
</dbReference>
<dbReference type="InterPro" id="IPR059226">
    <property type="entry name" value="Choice_anch_Q_dom"/>
</dbReference>
<dbReference type="PATRIC" id="fig|1719120.3.peg.4991"/>
<sequence length="225" mass="23946">MGSSNGRIHHNNIKPTSSAGVYMDPFTEYQENVEVYDNIIHDGPGASRGIAVAVEGGGTIKNVKIYNNLVYRNGANGIVVDYYADCGNDPGTLCLSGTIDNILIEGNTVYQNNAIGWDGGIINKYSKSTNVVISNNIVSQNYGNQIWVVGSNTIQNNLIDGSTGTTGTSYITGSPQFVNPSSGDFRIQSTSPAINKGATPKIAIVDFDGKSRPQGGDYDIGAYEY</sequence>
<organism evidence="2 3">
    <name type="scientific">Candidatus Methanoperedens nitratireducens</name>
    <dbReference type="NCBI Taxonomy" id="1392998"/>
    <lineage>
        <taxon>Archaea</taxon>
        <taxon>Methanobacteriati</taxon>
        <taxon>Methanobacteriota</taxon>
        <taxon>Stenosarchaea group</taxon>
        <taxon>Methanomicrobia</taxon>
        <taxon>Methanosarcinales</taxon>
        <taxon>ANME-2 cluster</taxon>
        <taxon>Candidatus Methanoperedentaceae</taxon>
        <taxon>Candidatus Methanoperedens</taxon>
    </lineage>
</organism>
<accession>A0A0N8KQ16</accession>
<dbReference type="NCBIfam" id="NF041518">
    <property type="entry name" value="choice_anch_Q"/>
    <property type="match status" value="1"/>
</dbReference>
<dbReference type="AlphaFoldDB" id="A0A0N8KQ16"/>
<feature type="domain" description="Right handed beta helix" evidence="1">
    <location>
        <begin position="1"/>
        <end position="82"/>
    </location>
</feature>
<dbReference type="SMART" id="SM00710">
    <property type="entry name" value="PbH1"/>
    <property type="match status" value="6"/>
</dbReference>
<name>A0A0N8KQ16_9EURY</name>
<dbReference type="InterPro" id="IPR006626">
    <property type="entry name" value="PbH1"/>
</dbReference>
<comment type="caution">
    <text evidence="2">The sequence shown here is derived from an EMBL/GenBank/DDBJ whole genome shotgun (WGS) entry which is preliminary data.</text>
</comment>
<dbReference type="EMBL" id="LKCM01000513">
    <property type="protein sequence ID" value="KPQ40882.1"/>
    <property type="molecule type" value="Genomic_DNA"/>
</dbReference>
<proteinExistence type="predicted"/>
<protein>
    <recommendedName>
        <fullName evidence="1">Right handed beta helix domain-containing protein</fullName>
    </recommendedName>
</protein>
<reference evidence="2 3" key="1">
    <citation type="submission" date="2015-09" db="EMBL/GenBank/DDBJ databases">
        <title>A metagenomics-based metabolic model of nitrate-dependent anaerobic oxidation of methane by Methanoperedens-like archaea.</title>
        <authorList>
            <person name="Arshad A."/>
            <person name="Speth D.R."/>
            <person name="De Graaf R.M."/>
            <person name="Op Den Camp H.J."/>
            <person name="Jetten M.S."/>
            <person name="Welte C.U."/>
        </authorList>
    </citation>
    <scope>NUCLEOTIDE SEQUENCE [LARGE SCALE GENOMIC DNA]</scope>
</reference>
<dbReference type="InterPro" id="IPR011050">
    <property type="entry name" value="Pectin_lyase_fold/virulence"/>
</dbReference>
<evidence type="ECO:0000313" key="2">
    <source>
        <dbReference type="EMBL" id="KPQ40882.1"/>
    </source>
</evidence>
<gene>
    <name evidence="2" type="ORF">MPEBLZ_04574</name>
</gene>
<evidence type="ECO:0000259" key="1">
    <source>
        <dbReference type="Pfam" id="PF13229"/>
    </source>
</evidence>
<dbReference type="InterPro" id="IPR012334">
    <property type="entry name" value="Pectin_lyas_fold"/>
</dbReference>
<dbReference type="InterPro" id="IPR039448">
    <property type="entry name" value="Beta_helix"/>
</dbReference>
<dbReference type="SUPFAM" id="SSF51126">
    <property type="entry name" value="Pectin lyase-like"/>
    <property type="match status" value="1"/>
</dbReference>
<dbReference type="Pfam" id="PF13229">
    <property type="entry name" value="Beta_helix"/>
    <property type="match status" value="1"/>
</dbReference>
<dbReference type="Proteomes" id="UP000050360">
    <property type="component" value="Unassembled WGS sequence"/>
</dbReference>